<evidence type="ECO:0000256" key="4">
    <source>
        <dbReference type="SAM" id="MobiDB-lite"/>
    </source>
</evidence>
<name>A0A6H1U3Y5_9CYAN</name>
<dbReference type="GO" id="GO:0030313">
    <property type="term" value="C:cell envelope"/>
    <property type="evidence" value="ECO:0007669"/>
    <property type="project" value="UniProtKB-SubCell"/>
</dbReference>
<dbReference type="Gene3D" id="2.40.30.170">
    <property type="match status" value="1"/>
</dbReference>
<dbReference type="Gene3D" id="2.40.420.20">
    <property type="match status" value="1"/>
</dbReference>
<comment type="subcellular location">
    <subcellularLocation>
        <location evidence="1">Cell envelope</location>
    </subcellularLocation>
</comment>
<evidence type="ECO:0000256" key="3">
    <source>
        <dbReference type="SAM" id="Coils"/>
    </source>
</evidence>
<evidence type="ECO:0000256" key="2">
    <source>
        <dbReference type="ARBA" id="ARBA00023054"/>
    </source>
</evidence>
<dbReference type="Proteomes" id="UP000500857">
    <property type="component" value="Chromosome"/>
</dbReference>
<feature type="compositionally biased region" description="Basic residues" evidence="4">
    <location>
        <begin position="524"/>
        <end position="536"/>
    </location>
</feature>
<sequence>MDVQLAKKKLRGGVRWVVASGVLTLVCGGGWWLYASNFGARSQAIAVRAIDVELGTIEKKIDESGIVEFGNQQTLKSPTDATVDTLWVEVGDRVDLGSELLRLRDSQQQLGLNEHQLKIRQQELTLAYHRDRLQNARLAVEAAETDLAAKIAQTTRSEQIQLEAKALEIEKQQLTVANTQAKIETAQGQLDAARQELEEVEALVEKGYIPSNELRAAQDEIRNGQDQLREAELDFAIAQLELKNLQLDRQRLQQERQDKLAQQESEIRQARSALREAQATLANVENEVRTADIELENLELERQRLAKELQANIVTSPIFGTVLDLFVKPGDGVERGKDLLVLGDPSREVVKLQLSTLNAKQVEVNQAARVSLIGPNPKTFEGRVRSLSPLASTSATDSSGRQSGQATIAAIVELDRPSNFLIPGSQVSVEIILQRREEVVVLQMEAIQRDDREPYVWVRADDGTAQKQAIALGLEGIVEVEVTEGLKPGDRVILPPVDVPLQPGIPVIEEDEQGQESAIERPNIKSKRQKAKRKRQKIDEVLMS</sequence>
<dbReference type="PANTHER" id="PTHR32347:SF23">
    <property type="entry name" value="BLL5650 PROTEIN"/>
    <property type="match status" value="1"/>
</dbReference>
<keyword evidence="2 3" id="KW-0175">Coiled coil</keyword>
<protein>
    <submittedName>
        <fullName evidence="7">HlyD family efflux transporter periplasmic adaptor subunit</fullName>
    </submittedName>
</protein>
<dbReference type="AlphaFoldDB" id="A0A6H1U3Y5"/>
<dbReference type="InterPro" id="IPR058627">
    <property type="entry name" value="MdtA-like_C"/>
</dbReference>
<proteinExistence type="predicted"/>
<accession>A0A6H1U3Y5</accession>
<evidence type="ECO:0000313" key="8">
    <source>
        <dbReference type="Proteomes" id="UP000500857"/>
    </source>
</evidence>
<evidence type="ECO:0000256" key="1">
    <source>
        <dbReference type="ARBA" id="ARBA00004196"/>
    </source>
</evidence>
<evidence type="ECO:0000313" key="7">
    <source>
        <dbReference type="EMBL" id="QIZ73087.1"/>
    </source>
</evidence>
<gene>
    <name evidence="7" type="ORF">HCG48_22835</name>
</gene>
<feature type="transmembrane region" description="Helical" evidence="5">
    <location>
        <begin position="12"/>
        <end position="34"/>
    </location>
</feature>
<dbReference type="EMBL" id="CP051167">
    <property type="protein sequence ID" value="QIZ73087.1"/>
    <property type="molecule type" value="Genomic_DNA"/>
</dbReference>
<evidence type="ECO:0000259" key="6">
    <source>
        <dbReference type="Pfam" id="PF25967"/>
    </source>
</evidence>
<dbReference type="RefSeq" id="WP_168571233.1">
    <property type="nucleotide sequence ID" value="NZ_CP051167.1"/>
</dbReference>
<dbReference type="Gene3D" id="1.10.287.470">
    <property type="entry name" value="Helix hairpin bin"/>
    <property type="match status" value="1"/>
</dbReference>
<keyword evidence="8" id="KW-1185">Reference proteome</keyword>
<dbReference type="KEGG" id="oxy:HCG48_22835"/>
<keyword evidence="5" id="KW-0812">Transmembrane</keyword>
<feature type="coiled-coil region" evidence="3">
    <location>
        <begin position="133"/>
        <end position="315"/>
    </location>
</feature>
<feature type="domain" description="Multidrug resistance protein MdtA-like C-terminal permuted SH3" evidence="6">
    <location>
        <begin position="439"/>
        <end position="494"/>
    </location>
</feature>
<evidence type="ECO:0000256" key="5">
    <source>
        <dbReference type="SAM" id="Phobius"/>
    </source>
</evidence>
<feature type="region of interest" description="Disordered" evidence="4">
    <location>
        <begin position="508"/>
        <end position="544"/>
    </location>
</feature>
<dbReference type="Pfam" id="PF25967">
    <property type="entry name" value="RND-MFP_C"/>
    <property type="match status" value="1"/>
</dbReference>
<organism evidence="7 8">
    <name type="scientific">Oxynema aestuarii AP17</name>
    <dbReference type="NCBI Taxonomy" id="2064643"/>
    <lineage>
        <taxon>Bacteria</taxon>
        <taxon>Bacillati</taxon>
        <taxon>Cyanobacteriota</taxon>
        <taxon>Cyanophyceae</taxon>
        <taxon>Oscillatoriophycideae</taxon>
        <taxon>Oscillatoriales</taxon>
        <taxon>Oscillatoriaceae</taxon>
        <taxon>Oxynema</taxon>
        <taxon>Oxynema aestuarii</taxon>
    </lineage>
</organism>
<dbReference type="InterPro" id="IPR050465">
    <property type="entry name" value="UPF0194_transport"/>
</dbReference>
<dbReference type="PANTHER" id="PTHR32347">
    <property type="entry name" value="EFFLUX SYSTEM COMPONENT YKNX-RELATED"/>
    <property type="match status" value="1"/>
</dbReference>
<keyword evidence="5" id="KW-0472">Membrane</keyword>
<reference evidence="7 8" key="1">
    <citation type="submission" date="2020-04" db="EMBL/GenBank/DDBJ databases">
        <authorList>
            <person name="Basu S."/>
            <person name="Maruthanayagam V."/>
            <person name="Chakraborty S."/>
            <person name="Pramanik A."/>
            <person name="Mukherjee J."/>
            <person name="Brink B."/>
        </authorList>
    </citation>
    <scope>NUCLEOTIDE SEQUENCE [LARGE SCALE GENOMIC DNA]</scope>
    <source>
        <strain evidence="7 8">AP17</strain>
    </source>
</reference>
<keyword evidence="5" id="KW-1133">Transmembrane helix</keyword>